<feature type="region of interest" description="Disordered" evidence="1">
    <location>
        <begin position="18"/>
        <end position="78"/>
    </location>
</feature>
<sequence length="78" mass="8975">MRATAFEVKPVIVKTKKMGAFGNSAYHPALNQETIQEKVNEDSSAGEKGGRLQRESPREIGRQRRRYRERENVDESVR</sequence>
<comment type="caution">
    <text evidence="2">The sequence shown here is derived from an EMBL/GenBank/DDBJ whole genome shotgun (WGS) entry which is preliminary data.</text>
</comment>
<gene>
    <name evidence="2" type="ORF">CBA19CS42_21130</name>
</gene>
<dbReference type="Proteomes" id="UP001055111">
    <property type="component" value="Unassembled WGS sequence"/>
</dbReference>
<name>A0AA37ID57_9BURK</name>
<evidence type="ECO:0000256" key="1">
    <source>
        <dbReference type="SAM" id="MobiDB-lite"/>
    </source>
</evidence>
<evidence type="ECO:0000313" key="3">
    <source>
        <dbReference type="Proteomes" id="UP001055111"/>
    </source>
</evidence>
<dbReference type="AlphaFoldDB" id="A0AA37ID57"/>
<dbReference type="RefSeq" id="WP_238213776.1">
    <property type="nucleotide sequence ID" value="NZ_BPUS01000008.1"/>
</dbReference>
<evidence type="ECO:0000313" key="2">
    <source>
        <dbReference type="EMBL" id="GJH27064.1"/>
    </source>
</evidence>
<proteinExistence type="predicted"/>
<organism evidence="2 3">
    <name type="scientific">Caballeronia novacaledonica</name>
    <dbReference type="NCBI Taxonomy" id="1544861"/>
    <lineage>
        <taxon>Bacteria</taxon>
        <taxon>Pseudomonadati</taxon>
        <taxon>Pseudomonadota</taxon>
        <taxon>Betaproteobacteria</taxon>
        <taxon>Burkholderiales</taxon>
        <taxon>Burkholderiaceae</taxon>
        <taxon>Caballeronia</taxon>
    </lineage>
</organism>
<protein>
    <submittedName>
        <fullName evidence="2">Uncharacterized protein</fullName>
    </submittedName>
</protein>
<feature type="compositionally biased region" description="Basic and acidic residues" evidence="1">
    <location>
        <begin position="48"/>
        <end position="78"/>
    </location>
</feature>
<reference evidence="2" key="1">
    <citation type="submission" date="2022-09" db="EMBL/GenBank/DDBJ databases">
        <title>Isolation and characterization of 3-chlorobenzoate degrading bacteria from soils in Shizuoka.</title>
        <authorList>
            <person name="Ifat A."/>
            <person name="Ogawa N."/>
            <person name="Kimbara K."/>
            <person name="Moriuchi R."/>
            <person name="Dohra H."/>
            <person name="Shintani M."/>
        </authorList>
    </citation>
    <scope>NUCLEOTIDE SEQUENCE</scope>
    <source>
        <strain evidence="2">19CS4-2</strain>
    </source>
</reference>
<dbReference type="EMBL" id="BPUS01000008">
    <property type="protein sequence ID" value="GJH27064.1"/>
    <property type="molecule type" value="Genomic_DNA"/>
</dbReference>
<accession>A0AA37ID57</accession>